<protein>
    <recommendedName>
        <fullName evidence="1">diguanylate cyclase</fullName>
        <ecNumber evidence="1">2.7.7.65</ecNumber>
    </recommendedName>
</protein>
<sequence>MPADSVAVITDAYYPYHRAVISGVLDVLAARGMAATLYIGKELDTTDWGLGQASGLYDRIDPAMHAGTLVLASTLGKYVSDARLMERLAHLSARPLVMMARDVPSCQRVLVDDRSGMRALMEHLIVGCGRRRFVLMSGLKGHPDSDARESAVREALAEHGVELPEERVAYGGFWSADAREGMQRILQRTRDIDAVVCLNDPMAFAVIEVLQQAGLRVPEDVAVTGFDDTVDAQFNIPPLTTVRQPLAQLGRRAAEALLDRIAGLPPAAERLVLDTELRVRRSCGSPVSIWLRSLMEEDAGDAAPAWIEARLREAAHHPAAAAALQHDWETLLLDGLGRRDDQHALRRHVERAAQRVAATLDAPGRARLHEMLASLYPVFSAVEHFAYRMTHFHQLRHDRFASENMALLGSRQDLHSVLDGCAWYIRNLGLSRYFLATFEPAAEGAPRLARLRLASSPGATVDDGAPYPASQLLPDTLAHELARGHLFVYPLCCADAAYGLILFDAPPGWDLDHEGFAGALSAALHQQHQRAALEAHAQELEAKVRQRTEQLQREVDVRRRAEQALDAANQELRRLAFMDGLTGVANRAAFQQAMTVELAQHRRNGLPLGLILCDVDFFKRYNDHYGHLQGDDCLRRVAQALQQAARRPRDVAARYGGEEFVLLLPETDEAGVQTVARTIREAMDRLAIPHTTSDAASHVTLSLGTVSLRPGPDTLASDLVQAADDALYRAKAGGRNQAVMAPSPPASAG</sequence>
<evidence type="ECO:0000256" key="5">
    <source>
        <dbReference type="ARBA" id="ARBA00034247"/>
    </source>
</evidence>
<comment type="caution">
    <text evidence="8">The sequence shown here is derived from an EMBL/GenBank/DDBJ whole genome shotgun (WGS) entry which is preliminary data.</text>
</comment>
<dbReference type="PROSITE" id="PS50887">
    <property type="entry name" value="GGDEF"/>
    <property type="match status" value="1"/>
</dbReference>
<evidence type="ECO:0000256" key="2">
    <source>
        <dbReference type="ARBA" id="ARBA00023015"/>
    </source>
</evidence>
<dbReference type="InterPro" id="IPR000160">
    <property type="entry name" value="GGDEF_dom"/>
</dbReference>
<evidence type="ECO:0000256" key="1">
    <source>
        <dbReference type="ARBA" id="ARBA00012528"/>
    </source>
</evidence>
<dbReference type="InterPro" id="IPR028082">
    <property type="entry name" value="Peripla_BP_I"/>
</dbReference>
<dbReference type="SUPFAM" id="SSF55073">
    <property type="entry name" value="Nucleotide cyclase"/>
    <property type="match status" value="1"/>
</dbReference>
<dbReference type="EC" id="2.7.7.65" evidence="1"/>
<dbReference type="Gene3D" id="3.40.50.2300">
    <property type="match status" value="2"/>
</dbReference>
<dbReference type="CDD" id="cd01949">
    <property type="entry name" value="GGDEF"/>
    <property type="match status" value="1"/>
</dbReference>
<dbReference type="CDD" id="cd06267">
    <property type="entry name" value="PBP1_LacI_sugar_binding-like"/>
    <property type="match status" value="1"/>
</dbReference>
<keyword evidence="2" id="KW-0805">Transcription regulation</keyword>
<gene>
    <name evidence="8" type="ORF">LXT13_04640</name>
</gene>
<evidence type="ECO:0000259" key="7">
    <source>
        <dbReference type="PROSITE" id="PS50887"/>
    </source>
</evidence>
<keyword evidence="4" id="KW-0804">Transcription</keyword>
<feature type="domain" description="GGDEF" evidence="7">
    <location>
        <begin position="606"/>
        <end position="743"/>
    </location>
</feature>
<dbReference type="EMBL" id="JAJTWU010000002">
    <property type="protein sequence ID" value="MCE4553733.1"/>
    <property type="molecule type" value="Genomic_DNA"/>
</dbReference>
<keyword evidence="6" id="KW-0175">Coiled coil</keyword>
<dbReference type="PANTHER" id="PTHR45138:SF9">
    <property type="entry name" value="DIGUANYLATE CYCLASE DGCM-RELATED"/>
    <property type="match status" value="1"/>
</dbReference>
<dbReference type="InterPro" id="IPR050469">
    <property type="entry name" value="Diguanylate_Cyclase"/>
</dbReference>
<dbReference type="NCBIfam" id="TIGR00254">
    <property type="entry name" value="GGDEF"/>
    <property type="match status" value="1"/>
</dbReference>
<dbReference type="Pfam" id="PF13377">
    <property type="entry name" value="Peripla_BP_3"/>
    <property type="match status" value="1"/>
</dbReference>
<name>A0ABS8XPH6_9BURK</name>
<keyword evidence="8" id="KW-0548">Nucleotidyltransferase</keyword>
<dbReference type="Pfam" id="PF00990">
    <property type="entry name" value="GGDEF"/>
    <property type="match status" value="1"/>
</dbReference>
<dbReference type="RefSeq" id="WP_233370448.1">
    <property type="nucleotide sequence ID" value="NZ_JAJTWU010000002.1"/>
</dbReference>
<dbReference type="Proteomes" id="UP001200741">
    <property type="component" value="Unassembled WGS sequence"/>
</dbReference>
<dbReference type="InterPro" id="IPR029787">
    <property type="entry name" value="Nucleotide_cyclase"/>
</dbReference>
<evidence type="ECO:0000256" key="4">
    <source>
        <dbReference type="ARBA" id="ARBA00023163"/>
    </source>
</evidence>
<dbReference type="SUPFAM" id="SSF53822">
    <property type="entry name" value="Periplasmic binding protein-like I"/>
    <property type="match status" value="1"/>
</dbReference>
<dbReference type="SMART" id="SM00267">
    <property type="entry name" value="GGDEF"/>
    <property type="match status" value="1"/>
</dbReference>
<dbReference type="InterPro" id="IPR043128">
    <property type="entry name" value="Rev_trsase/Diguanyl_cyclase"/>
</dbReference>
<evidence type="ECO:0000256" key="3">
    <source>
        <dbReference type="ARBA" id="ARBA00023125"/>
    </source>
</evidence>
<evidence type="ECO:0000313" key="8">
    <source>
        <dbReference type="EMBL" id="MCE4553733.1"/>
    </source>
</evidence>
<keyword evidence="8" id="KW-0808">Transferase</keyword>
<dbReference type="GO" id="GO:0052621">
    <property type="term" value="F:diguanylate cyclase activity"/>
    <property type="evidence" value="ECO:0007669"/>
    <property type="project" value="UniProtKB-EC"/>
</dbReference>
<keyword evidence="3" id="KW-0238">DNA-binding</keyword>
<dbReference type="PANTHER" id="PTHR45138">
    <property type="entry name" value="REGULATORY COMPONENTS OF SENSORY TRANSDUCTION SYSTEM"/>
    <property type="match status" value="1"/>
</dbReference>
<evidence type="ECO:0000313" key="9">
    <source>
        <dbReference type="Proteomes" id="UP001200741"/>
    </source>
</evidence>
<dbReference type="InterPro" id="IPR046335">
    <property type="entry name" value="LacI/GalR-like_sensor"/>
</dbReference>
<keyword evidence="9" id="KW-1185">Reference proteome</keyword>
<proteinExistence type="predicted"/>
<evidence type="ECO:0000256" key="6">
    <source>
        <dbReference type="SAM" id="Coils"/>
    </source>
</evidence>
<comment type="catalytic activity">
    <reaction evidence="5">
        <text>2 GTP = 3',3'-c-di-GMP + 2 diphosphate</text>
        <dbReference type="Rhea" id="RHEA:24898"/>
        <dbReference type="ChEBI" id="CHEBI:33019"/>
        <dbReference type="ChEBI" id="CHEBI:37565"/>
        <dbReference type="ChEBI" id="CHEBI:58805"/>
        <dbReference type="EC" id="2.7.7.65"/>
    </reaction>
</comment>
<dbReference type="Gene3D" id="3.30.70.270">
    <property type="match status" value="1"/>
</dbReference>
<accession>A0ABS8XPH6</accession>
<organism evidence="8 9">
    <name type="scientific">Pelomonas cellulosilytica</name>
    <dbReference type="NCBI Taxonomy" id="2906762"/>
    <lineage>
        <taxon>Bacteria</taxon>
        <taxon>Pseudomonadati</taxon>
        <taxon>Pseudomonadota</taxon>
        <taxon>Betaproteobacteria</taxon>
        <taxon>Burkholderiales</taxon>
        <taxon>Sphaerotilaceae</taxon>
        <taxon>Roseateles</taxon>
    </lineage>
</organism>
<reference evidence="8 9" key="1">
    <citation type="submission" date="2021-12" db="EMBL/GenBank/DDBJ databases">
        <title>Genome seq of P8.</title>
        <authorList>
            <person name="Seo T."/>
        </authorList>
    </citation>
    <scope>NUCLEOTIDE SEQUENCE [LARGE SCALE GENOMIC DNA]</scope>
    <source>
        <strain evidence="8 9">P8</strain>
    </source>
</reference>
<feature type="coiled-coil region" evidence="6">
    <location>
        <begin position="523"/>
        <end position="578"/>
    </location>
</feature>